<evidence type="ECO:0000259" key="5">
    <source>
        <dbReference type="PROSITE" id="PS51891"/>
    </source>
</evidence>
<keyword evidence="7" id="KW-1185">Reference proteome</keyword>
<gene>
    <name evidence="6" type="ORF">P1J78_10480</name>
</gene>
<sequence length="146" mass="16211">MTQRDGGCLCGAVRFTARNVPETAGICHCETCRRWTGTALVGVGLKDTDVTWKGAAHIRRRQTSSWAERAWCAECGSNLFFRFTGDGAYAGEIELPIGIFDDPNGFRITNEIYIDHKPDSYAYAGEDRQVLTRAQCVEKMPLLDGE</sequence>
<dbReference type="InterPro" id="IPR011057">
    <property type="entry name" value="Mss4-like_sf"/>
</dbReference>
<evidence type="ECO:0000256" key="3">
    <source>
        <dbReference type="ARBA" id="ARBA00022833"/>
    </source>
</evidence>
<dbReference type="GO" id="GO:0046872">
    <property type="term" value="F:metal ion binding"/>
    <property type="evidence" value="ECO:0007669"/>
    <property type="project" value="UniProtKB-KW"/>
</dbReference>
<dbReference type="Gene3D" id="3.90.1590.10">
    <property type="entry name" value="glutathione-dependent formaldehyde- activating enzyme (gfa)"/>
    <property type="match status" value="1"/>
</dbReference>
<feature type="domain" description="CENP-V/GFA" evidence="5">
    <location>
        <begin position="4"/>
        <end position="122"/>
    </location>
</feature>
<comment type="caution">
    <text evidence="6">The sequence shown here is derived from an EMBL/GenBank/DDBJ whole genome shotgun (WGS) entry which is preliminary data.</text>
</comment>
<name>A0AAE3NT40_9RHOB</name>
<dbReference type="EMBL" id="JARGYC010000023">
    <property type="protein sequence ID" value="MDF0601154.1"/>
    <property type="molecule type" value="Genomic_DNA"/>
</dbReference>
<dbReference type="Pfam" id="PF04828">
    <property type="entry name" value="GFA"/>
    <property type="match status" value="1"/>
</dbReference>
<evidence type="ECO:0000256" key="1">
    <source>
        <dbReference type="ARBA" id="ARBA00005495"/>
    </source>
</evidence>
<dbReference type="PANTHER" id="PTHR33337:SF40">
    <property type="entry name" value="CENP-V_GFA DOMAIN-CONTAINING PROTEIN-RELATED"/>
    <property type="match status" value="1"/>
</dbReference>
<protein>
    <submittedName>
        <fullName evidence="6">GFA family protein</fullName>
    </submittedName>
</protein>
<evidence type="ECO:0000313" key="7">
    <source>
        <dbReference type="Proteomes" id="UP001220964"/>
    </source>
</evidence>
<dbReference type="AlphaFoldDB" id="A0AAE3NT40"/>
<dbReference type="GO" id="GO:0016846">
    <property type="term" value="F:carbon-sulfur lyase activity"/>
    <property type="evidence" value="ECO:0007669"/>
    <property type="project" value="InterPro"/>
</dbReference>
<dbReference type="Proteomes" id="UP001220964">
    <property type="component" value="Unassembled WGS sequence"/>
</dbReference>
<dbReference type="InterPro" id="IPR006913">
    <property type="entry name" value="CENP-V/GFA"/>
</dbReference>
<proteinExistence type="inferred from homology"/>
<comment type="similarity">
    <text evidence="1">Belongs to the Gfa family.</text>
</comment>
<evidence type="ECO:0000256" key="4">
    <source>
        <dbReference type="ARBA" id="ARBA00023239"/>
    </source>
</evidence>
<reference evidence="6" key="1">
    <citation type="submission" date="2023-03" db="EMBL/GenBank/DDBJ databases">
        <title>Multiphase analysis and comparison of six strains from genera Psychromarinibacter, Lutimaribacter, and Maritimibacter, including a novel species: Psychromarinibacter sediminicola sp. nov.</title>
        <authorList>
            <person name="Wang Y.-H."/>
            <person name="Ye M.-Q."/>
            <person name="Du Z.-J."/>
        </authorList>
    </citation>
    <scope>NUCLEOTIDE SEQUENCE</scope>
    <source>
        <strain evidence="6">C21-152</strain>
    </source>
</reference>
<dbReference type="SUPFAM" id="SSF51316">
    <property type="entry name" value="Mss4-like"/>
    <property type="match status" value="1"/>
</dbReference>
<evidence type="ECO:0000256" key="2">
    <source>
        <dbReference type="ARBA" id="ARBA00022723"/>
    </source>
</evidence>
<dbReference type="RefSeq" id="WP_275567296.1">
    <property type="nucleotide sequence ID" value="NZ_JARGYC010000023.1"/>
</dbReference>
<organism evidence="6 7">
    <name type="scientific">Psychromarinibacter sediminicola</name>
    <dbReference type="NCBI Taxonomy" id="3033385"/>
    <lineage>
        <taxon>Bacteria</taxon>
        <taxon>Pseudomonadati</taxon>
        <taxon>Pseudomonadota</taxon>
        <taxon>Alphaproteobacteria</taxon>
        <taxon>Rhodobacterales</taxon>
        <taxon>Paracoccaceae</taxon>
        <taxon>Psychromarinibacter</taxon>
    </lineage>
</organism>
<accession>A0AAE3NT40</accession>
<keyword evidence="2" id="KW-0479">Metal-binding</keyword>
<dbReference type="PROSITE" id="PS51891">
    <property type="entry name" value="CENP_V_GFA"/>
    <property type="match status" value="1"/>
</dbReference>
<evidence type="ECO:0000313" key="6">
    <source>
        <dbReference type="EMBL" id="MDF0601154.1"/>
    </source>
</evidence>
<keyword evidence="3" id="KW-0862">Zinc</keyword>
<dbReference type="PANTHER" id="PTHR33337">
    <property type="entry name" value="GFA DOMAIN-CONTAINING PROTEIN"/>
    <property type="match status" value="1"/>
</dbReference>
<keyword evidence="4" id="KW-0456">Lyase</keyword>